<accession>A0A517U2G8</accession>
<protein>
    <recommendedName>
        <fullName evidence="1">ScoMcrA-like SRA domain-containing protein</fullName>
    </recommendedName>
</protein>
<dbReference type="KEGG" id="llh:I41_40280"/>
<name>A0A517U2G8_9BACT</name>
<proteinExistence type="predicted"/>
<sequence>MPPHELVYQTVPALGPLELGAIYRRKHLNDRFGGNRMTGIVTSSREPVVLLFHTEEPAQQFYQDGFDEDGVYWYSGEGTVGDMQWTIANRAIRDHVADGRDVLLFERVQRKDGLWRYSHAVSYFDHTLEDRPDKNGNPRKAIIFKLLPVIEDSANYATTELPFAQNVDLNQFRESLKGSGNSGGTAKQRIQTIYHRSAQVALYARLRASGTCEACGSEAPFTTPSGIPFLEVHHIDRLADGGPDKNRSRRRDLSQLPSTLPLCVGCSRL</sequence>
<dbReference type="CDD" id="cd00085">
    <property type="entry name" value="HNHc"/>
    <property type="match status" value="1"/>
</dbReference>
<gene>
    <name evidence="2" type="ORF">I41_40280</name>
</gene>
<keyword evidence="3" id="KW-1185">Reference proteome</keyword>
<dbReference type="InterPro" id="IPR003615">
    <property type="entry name" value="HNH_nuc"/>
</dbReference>
<dbReference type="Pfam" id="PF26348">
    <property type="entry name" value="SRA_ScoMcrA"/>
    <property type="match status" value="1"/>
</dbReference>
<dbReference type="OrthoDB" id="9779761at2"/>
<evidence type="ECO:0000259" key="1">
    <source>
        <dbReference type="Pfam" id="PF26348"/>
    </source>
</evidence>
<evidence type="ECO:0000313" key="3">
    <source>
        <dbReference type="Proteomes" id="UP000317909"/>
    </source>
</evidence>
<dbReference type="AlphaFoldDB" id="A0A517U2G8"/>
<dbReference type="Proteomes" id="UP000317909">
    <property type="component" value="Chromosome"/>
</dbReference>
<dbReference type="RefSeq" id="WP_145434547.1">
    <property type="nucleotide sequence ID" value="NZ_CP036339.1"/>
</dbReference>
<evidence type="ECO:0000313" key="2">
    <source>
        <dbReference type="EMBL" id="QDT74825.1"/>
    </source>
</evidence>
<dbReference type="EMBL" id="CP036339">
    <property type="protein sequence ID" value="QDT74825.1"/>
    <property type="molecule type" value="Genomic_DNA"/>
</dbReference>
<reference evidence="2 3" key="1">
    <citation type="submission" date="2019-02" db="EMBL/GenBank/DDBJ databases">
        <title>Deep-cultivation of Planctomycetes and their phenomic and genomic characterization uncovers novel biology.</title>
        <authorList>
            <person name="Wiegand S."/>
            <person name="Jogler M."/>
            <person name="Boedeker C."/>
            <person name="Pinto D."/>
            <person name="Vollmers J."/>
            <person name="Rivas-Marin E."/>
            <person name="Kohn T."/>
            <person name="Peeters S.H."/>
            <person name="Heuer A."/>
            <person name="Rast P."/>
            <person name="Oberbeckmann S."/>
            <person name="Bunk B."/>
            <person name="Jeske O."/>
            <person name="Meyerdierks A."/>
            <person name="Storesund J.E."/>
            <person name="Kallscheuer N."/>
            <person name="Luecker S."/>
            <person name="Lage O.M."/>
            <person name="Pohl T."/>
            <person name="Merkel B.J."/>
            <person name="Hornburger P."/>
            <person name="Mueller R.-W."/>
            <person name="Bruemmer F."/>
            <person name="Labrenz M."/>
            <person name="Spormann A.M."/>
            <person name="Op den Camp H."/>
            <person name="Overmann J."/>
            <person name="Amann R."/>
            <person name="Jetten M.S.M."/>
            <person name="Mascher T."/>
            <person name="Medema M.H."/>
            <person name="Devos D.P."/>
            <person name="Kaster A.-K."/>
            <person name="Ovreas L."/>
            <person name="Rohde M."/>
            <person name="Galperin M.Y."/>
            <person name="Jogler C."/>
        </authorList>
    </citation>
    <scope>NUCLEOTIDE SEQUENCE [LARGE SCALE GENOMIC DNA]</scope>
    <source>
        <strain evidence="2 3">I41</strain>
    </source>
</reference>
<dbReference type="InterPro" id="IPR058712">
    <property type="entry name" value="SRA_ScoMcrA"/>
</dbReference>
<organism evidence="2 3">
    <name type="scientific">Lacipirellula limnantheis</name>
    <dbReference type="NCBI Taxonomy" id="2528024"/>
    <lineage>
        <taxon>Bacteria</taxon>
        <taxon>Pseudomonadati</taxon>
        <taxon>Planctomycetota</taxon>
        <taxon>Planctomycetia</taxon>
        <taxon>Pirellulales</taxon>
        <taxon>Lacipirellulaceae</taxon>
        <taxon>Lacipirellula</taxon>
    </lineage>
</organism>
<feature type="domain" description="ScoMcrA-like SRA" evidence="1">
    <location>
        <begin position="23"/>
        <end position="150"/>
    </location>
</feature>